<dbReference type="AlphaFoldDB" id="A0A226QR56"/>
<organism evidence="1 2">
    <name type="scientific">Parageobacillus galactosidasius</name>
    <dbReference type="NCBI Taxonomy" id="883812"/>
    <lineage>
        <taxon>Bacteria</taxon>
        <taxon>Bacillati</taxon>
        <taxon>Bacillota</taxon>
        <taxon>Bacilli</taxon>
        <taxon>Bacillales</taxon>
        <taxon>Anoxybacillaceae</taxon>
        <taxon>Parageobacillus</taxon>
    </lineage>
</organism>
<dbReference type="RefSeq" id="WP_089097278.1">
    <property type="nucleotide sequence ID" value="NZ_NDYL01000001.1"/>
</dbReference>
<name>A0A226QR56_9BACL</name>
<protein>
    <submittedName>
        <fullName evidence="1">Uncharacterized protein</fullName>
    </submittedName>
</protein>
<accession>A0A226QR56</accession>
<comment type="caution">
    <text evidence="1">The sequence shown here is derived from an EMBL/GenBank/DDBJ whole genome shotgun (WGS) entry which is preliminary data.</text>
</comment>
<dbReference type="EMBL" id="NDYL01000001">
    <property type="protein sequence ID" value="OXB94825.1"/>
    <property type="molecule type" value="Genomic_DNA"/>
</dbReference>
<keyword evidence="2" id="KW-1185">Reference proteome</keyword>
<evidence type="ECO:0000313" key="1">
    <source>
        <dbReference type="EMBL" id="OXB94825.1"/>
    </source>
</evidence>
<reference evidence="1 2" key="1">
    <citation type="submission" date="2017-04" db="EMBL/GenBank/DDBJ databases">
        <title>The genome sequence of Parageobacillus galactosidasius DSM 18751.</title>
        <authorList>
            <person name="Ramaloko W.T."/>
            <person name="Koen N."/>
            <person name="Polliack S."/>
            <person name="Aliyu H."/>
            <person name="Lebre P."/>
            <person name="Mohr T."/>
            <person name="Oswald F."/>
            <person name="Zwick M."/>
            <person name="Neumann A."/>
            <person name="Syldatk C."/>
            <person name="Cowan D."/>
            <person name="De Maayer P."/>
        </authorList>
    </citation>
    <scope>NUCLEOTIDE SEQUENCE [LARGE SCALE GENOMIC DNA]</scope>
    <source>
        <strain evidence="1 2">DSM 18751</strain>
    </source>
</reference>
<sequence length="70" mass="8225">MNNQEQLQEDGKFVLIENIWGGYGRIWGTFDTLEEAQNEDMRLSWVSNLSIEYMSEDEIKKGISEGKLFY</sequence>
<dbReference type="Proteomes" id="UP000198394">
    <property type="component" value="Unassembled WGS sequence"/>
</dbReference>
<gene>
    <name evidence="1" type="ORF">B9L23_08155</name>
</gene>
<proteinExistence type="predicted"/>
<evidence type="ECO:0000313" key="2">
    <source>
        <dbReference type="Proteomes" id="UP000198394"/>
    </source>
</evidence>